<proteinExistence type="predicted"/>
<evidence type="ECO:0000313" key="1">
    <source>
        <dbReference type="EMBL" id="VVV02357.1"/>
    </source>
</evidence>
<evidence type="ECO:0000313" key="2">
    <source>
        <dbReference type="Proteomes" id="UP000356253"/>
    </source>
</evidence>
<name>A0AC61YCX0_9FLAO</name>
<dbReference type="EMBL" id="CABVMM010000018">
    <property type="protein sequence ID" value="VVV02357.1"/>
    <property type="molecule type" value="Genomic_DNA"/>
</dbReference>
<sequence length="110" mass="12317">MPYRINNPANVLSPRKNVKNVTVLYNGGAVPGEYSVAKLKWNGNDVIGVRWNITENEIHDKDKISGKNVCLGEPNSRGHSTWFILPDDLIDKLITGGILAEDLKKYLKEK</sequence>
<protein>
    <submittedName>
        <fullName evidence="1">Uncharacterized protein</fullName>
    </submittedName>
</protein>
<gene>
    <name evidence="1" type="ORF">FVB9532_03656</name>
</gene>
<comment type="caution">
    <text evidence="1">The sequence shown here is derived from an EMBL/GenBank/DDBJ whole genome shotgun (WGS) entry which is preliminary data.</text>
</comment>
<accession>A0AC61YCX0</accession>
<organism evidence="1 2">
    <name type="scientific">Mesonia oceanica</name>
    <dbReference type="NCBI Taxonomy" id="2687242"/>
    <lineage>
        <taxon>Bacteria</taxon>
        <taxon>Pseudomonadati</taxon>
        <taxon>Bacteroidota</taxon>
        <taxon>Flavobacteriia</taxon>
        <taxon>Flavobacteriales</taxon>
        <taxon>Flavobacteriaceae</taxon>
        <taxon>Mesonia</taxon>
    </lineage>
</organism>
<reference evidence="1" key="1">
    <citation type="submission" date="2019-09" db="EMBL/GenBank/DDBJ databases">
        <authorList>
            <person name="Rodrigo-Torres L."/>
            <person name="Arahal R. D."/>
            <person name="Lucena T."/>
        </authorList>
    </citation>
    <scope>NUCLEOTIDE SEQUENCE</scope>
    <source>
        <strain evidence="1">ISS653</strain>
    </source>
</reference>
<dbReference type="Proteomes" id="UP000356253">
    <property type="component" value="Unassembled WGS sequence"/>
</dbReference>
<keyword evidence="2" id="KW-1185">Reference proteome</keyword>